<organism evidence="2 3">
    <name type="scientific">Plebeiibacterium marinum</name>
    <dbReference type="NCBI Taxonomy" id="2992111"/>
    <lineage>
        <taxon>Bacteria</taxon>
        <taxon>Pseudomonadati</taxon>
        <taxon>Bacteroidota</taxon>
        <taxon>Bacteroidia</taxon>
        <taxon>Marinilabiliales</taxon>
        <taxon>Marinilabiliaceae</taxon>
        <taxon>Plebeiibacterium</taxon>
    </lineage>
</organism>
<reference evidence="2" key="1">
    <citation type="submission" date="2022-10" db="EMBL/GenBank/DDBJ databases">
        <authorList>
            <person name="Yu W.X."/>
        </authorList>
    </citation>
    <scope>NUCLEOTIDE SEQUENCE</scope>
    <source>
        <strain evidence="2">D04</strain>
    </source>
</reference>
<evidence type="ECO:0000313" key="3">
    <source>
        <dbReference type="Proteomes" id="UP001207408"/>
    </source>
</evidence>
<gene>
    <name evidence="2" type="ORF">OM074_02185</name>
</gene>
<dbReference type="RefSeq" id="WP_301197634.1">
    <property type="nucleotide sequence ID" value="NZ_JAPDPI010000002.1"/>
</dbReference>
<comment type="caution">
    <text evidence="2">The sequence shown here is derived from an EMBL/GenBank/DDBJ whole genome shotgun (WGS) entry which is preliminary data.</text>
</comment>
<feature type="chain" id="PRO_5041988316" description="Outer membrane protein beta-barrel domain-containing protein" evidence="1">
    <location>
        <begin position="23"/>
        <end position="256"/>
    </location>
</feature>
<dbReference type="EMBL" id="JAPDPI010000002">
    <property type="protein sequence ID" value="MCW3804413.1"/>
    <property type="molecule type" value="Genomic_DNA"/>
</dbReference>
<keyword evidence="1" id="KW-0732">Signal</keyword>
<sequence length="256" mass="28514">MKKIKMLFACVMLGVFCIPAHGQEEKKTGGWDWGIHSSITPYVDTDVKTLSFIRKDIDTYDDYYYDYVDGTFYTWDVGLTLEKGIVGDHLVFTTGLNYNNVVTGLDADDYGASSFMLINVSNASQQIEFLRASSFEQKAHYVGVPVGLKFYPISDHFFNFYVKAAVDVNILVAHKVDTKFINPSMEKYNNKVEDLFGDPASVFSTLNVAGGIKLGKKNQPRVTLDVGPSFLLSGDPSSLTQANVGFTFKLNFLLPL</sequence>
<name>A0AAE3SIG5_9BACT</name>
<evidence type="ECO:0000313" key="2">
    <source>
        <dbReference type="EMBL" id="MCW3804413.1"/>
    </source>
</evidence>
<proteinExistence type="predicted"/>
<protein>
    <recommendedName>
        <fullName evidence="4">Outer membrane protein beta-barrel domain-containing protein</fullName>
    </recommendedName>
</protein>
<accession>A0AAE3SIG5</accession>
<feature type="signal peptide" evidence="1">
    <location>
        <begin position="1"/>
        <end position="22"/>
    </location>
</feature>
<evidence type="ECO:0000256" key="1">
    <source>
        <dbReference type="SAM" id="SignalP"/>
    </source>
</evidence>
<dbReference type="Proteomes" id="UP001207408">
    <property type="component" value="Unassembled WGS sequence"/>
</dbReference>
<evidence type="ECO:0008006" key="4">
    <source>
        <dbReference type="Google" id="ProtNLM"/>
    </source>
</evidence>
<keyword evidence="3" id="KW-1185">Reference proteome</keyword>
<dbReference type="AlphaFoldDB" id="A0AAE3SIG5"/>